<organism evidence="1 2">
    <name type="scientific">Romanomermis culicivorax</name>
    <name type="common">Nematode worm</name>
    <dbReference type="NCBI Taxonomy" id="13658"/>
    <lineage>
        <taxon>Eukaryota</taxon>
        <taxon>Metazoa</taxon>
        <taxon>Ecdysozoa</taxon>
        <taxon>Nematoda</taxon>
        <taxon>Enoplea</taxon>
        <taxon>Dorylaimia</taxon>
        <taxon>Mermithida</taxon>
        <taxon>Mermithoidea</taxon>
        <taxon>Mermithidae</taxon>
        <taxon>Romanomermis</taxon>
    </lineage>
</organism>
<name>A0A915JS83_ROMCU</name>
<dbReference type="Proteomes" id="UP000887565">
    <property type="component" value="Unplaced"/>
</dbReference>
<keyword evidence="1" id="KW-1185">Reference proteome</keyword>
<sequence>MKRTSKDLDDDFSFADFLETFTHIVLYERDVYDRSVFRKELLFGSIIPICQVEQVKDYITSYTTMIKQHLLNRKSGISYRISLKCHDQIIERFVIHLFKKPISTSIRKSTPKSDFFAKLFESVRQIDAKPVDDCCDKSSRTFSIECRFEENFEKTGLKLKINPQDSITDFKIIPITSMNNTNEEIECYIESRD</sequence>
<reference evidence="2" key="1">
    <citation type="submission" date="2022-11" db="UniProtKB">
        <authorList>
            <consortium name="WormBaseParasite"/>
        </authorList>
    </citation>
    <scope>IDENTIFICATION</scope>
</reference>
<accession>A0A915JS83</accession>
<dbReference type="InterPro" id="IPR036570">
    <property type="entry name" value="HORMA_dom_sf"/>
</dbReference>
<dbReference type="PANTHER" id="PTHR11842">
    <property type="entry name" value="MITOTIC SPINDLE ASSEMBLY CHECKPOINT PROTEIN MAD2"/>
    <property type="match status" value="1"/>
</dbReference>
<evidence type="ECO:0000313" key="1">
    <source>
        <dbReference type="Proteomes" id="UP000887565"/>
    </source>
</evidence>
<dbReference type="GO" id="GO:0016035">
    <property type="term" value="C:zeta DNA polymerase complex"/>
    <property type="evidence" value="ECO:0007669"/>
    <property type="project" value="TreeGrafter"/>
</dbReference>
<dbReference type="WBParaSite" id="nRc.2.0.1.t28722-RA">
    <property type="protein sequence ID" value="nRc.2.0.1.t28722-RA"/>
    <property type="gene ID" value="nRc.2.0.1.g28722"/>
</dbReference>
<evidence type="ECO:0000313" key="2">
    <source>
        <dbReference type="WBParaSite" id="nRc.2.0.1.t28722-RA"/>
    </source>
</evidence>
<dbReference type="SUPFAM" id="SSF56019">
    <property type="entry name" value="The spindle assembly checkpoint protein mad2"/>
    <property type="match status" value="1"/>
</dbReference>
<proteinExistence type="predicted"/>
<dbReference type="PANTHER" id="PTHR11842:SF10">
    <property type="entry name" value="MITOTIC SPINDLE ASSEMBLY CHECKPOINT PROTEIN MAD2B"/>
    <property type="match status" value="1"/>
</dbReference>
<dbReference type="Gene3D" id="3.30.900.10">
    <property type="entry name" value="HORMA domain"/>
    <property type="match status" value="1"/>
</dbReference>
<dbReference type="InterPro" id="IPR045091">
    <property type="entry name" value="Mad2-like"/>
</dbReference>
<dbReference type="AlphaFoldDB" id="A0A915JS83"/>
<protein>
    <submittedName>
        <fullName evidence="2">Uncharacterized protein</fullName>
    </submittedName>
</protein>